<reference evidence="2 3" key="1">
    <citation type="journal article" date="2012" name="Science">
        <title>Ecological populations of bacteria act as socially cohesive units of antibiotic production and resistance.</title>
        <authorList>
            <person name="Cordero O.X."/>
            <person name="Wildschutte H."/>
            <person name="Kirkup B."/>
            <person name="Proehl S."/>
            <person name="Ngo L."/>
            <person name="Hussain F."/>
            <person name="Le Roux F."/>
            <person name="Mincer T."/>
            <person name="Polz M.F."/>
        </authorList>
    </citation>
    <scope>NUCLEOTIDE SEQUENCE [LARGE SCALE GENOMIC DNA]</scope>
    <source>
        <strain evidence="2 3">FF-454</strain>
    </source>
</reference>
<name>A0A1E5BW23_9GAMM</name>
<accession>A0A1E5BW23</accession>
<dbReference type="GO" id="GO:0005737">
    <property type="term" value="C:cytoplasm"/>
    <property type="evidence" value="ECO:0007669"/>
    <property type="project" value="TreeGrafter"/>
</dbReference>
<feature type="domain" description="N-acetyltransferase" evidence="1">
    <location>
        <begin position="24"/>
        <end position="176"/>
    </location>
</feature>
<evidence type="ECO:0000313" key="3">
    <source>
        <dbReference type="Proteomes" id="UP000095039"/>
    </source>
</evidence>
<dbReference type="PANTHER" id="PTHR43441:SF11">
    <property type="entry name" value="RIBOSOMAL-PROTEIN-SERINE ACETYLTRANSFERASE"/>
    <property type="match status" value="1"/>
</dbReference>
<dbReference type="PANTHER" id="PTHR43441">
    <property type="entry name" value="RIBOSOMAL-PROTEIN-SERINE ACETYLTRANSFERASE"/>
    <property type="match status" value="1"/>
</dbReference>
<dbReference type="AlphaFoldDB" id="A0A1E5BW23"/>
<dbReference type="Gene3D" id="3.40.630.30">
    <property type="match status" value="1"/>
</dbReference>
<evidence type="ECO:0000259" key="1">
    <source>
        <dbReference type="PROSITE" id="PS51186"/>
    </source>
</evidence>
<dbReference type="Pfam" id="PF13302">
    <property type="entry name" value="Acetyltransf_3"/>
    <property type="match status" value="1"/>
</dbReference>
<dbReference type="GO" id="GO:0008999">
    <property type="term" value="F:protein-N-terminal-alanine acetyltransferase activity"/>
    <property type="evidence" value="ECO:0007669"/>
    <property type="project" value="TreeGrafter"/>
</dbReference>
<evidence type="ECO:0000313" key="2">
    <source>
        <dbReference type="EMBL" id="OEE57456.1"/>
    </source>
</evidence>
<dbReference type="InterPro" id="IPR000182">
    <property type="entry name" value="GNAT_dom"/>
</dbReference>
<dbReference type="EMBL" id="AJWN02000109">
    <property type="protein sequence ID" value="OEE57456.1"/>
    <property type="molecule type" value="Genomic_DNA"/>
</dbReference>
<dbReference type="SUPFAM" id="SSF55729">
    <property type="entry name" value="Acyl-CoA N-acyltransferases (Nat)"/>
    <property type="match status" value="1"/>
</dbReference>
<sequence>MFIFTVDDEVSLALVQPSFAKDYYRIVCQERAYLSTWLAWPPHANEEAFFERFIQGALHDYADGKSLTCAIVYQERVVGNVSFNTICHQLKKVEIGYWLSESYQGKGIASRSVSAMIKMAFEDLGMEKVQIAVATENQPSRRLCERLGFRLEGEISNAENLNGRIVDHAIYGLQVTR</sequence>
<dbReference type="GO" id="GO:1990189">
    <property type="term" value="F:protein N-terminal-serine acetyltransferase activity"/>
    <property type="evidence" value="ECO:0007669"/>
    <property type="project" value="TreeGrafter"/>
</dbReference>
<keyword evidence="3" id="KW-1185">Reference proteome</keyword>
<dbReference type="Proteomes" id="UP000095039">
    <property type="component" value="Unassembled WGS sequence"/>
</dbReference>
<gene>
    <name evidence="2" type="ORF">A1OK_17690</name>
</gene>
<dbReference type="InterPro" id="IPR016181">
    <property type="entry name" value="Acyl_CoA_acyltransferase"/>
</dbReference>
<organism evidence="2 3">
    <name type="scientific">Enterovibrio norvegicus FF-454</name>
    <dbReference type="NCBI Taxonomy" id="1185651"/>
    <lineage>
        <taxon>Bacteria</taxon>
        <taxon>Pseudomonadati</taxon>
        <taxon>Pseudomonadota</taxon>
        <taxon>Gammaproteobacteria</taxon>
        <taxon>Vibrionales</taxon>
        <taxon>Vibrionaceae</taxon>
        <taxon>Enterovibrio</taxon>
    </lineage>
</organism>
<dbReference type="PROSITE" id="PS51186">
    <property type="entry name" value="GNAT"/>
    <property type="match status" value="1"/>
</dbReference>
<comment type="caution">
    <text evidence="2">The sequence shown here is derived from an EMBL/GenBank/DDBJ whole genome shotgun (WGS) entry which is preliminary data.</text>
</comment>
<protein>
    <submittedName>
        <fullName evidence="2">Ribosomal-protein-L7/L12-serine acetyltransferase</fullName>
    </submittedName>
</protein>
<dbReference type="InterPro" id="IPR051908">
    <property type="entry name" value="Ribosomal_N-acetyltransferase"/>
</dbReference>
<dbReference type="RefSeq" id="WP_016958346.1">
    <property type="nucleotide sequence ID" value="NZ_AJWN02000109.1"/>
</dbReference>
<proteinExistence type="predicted"/>